<comment type="caution">
    <text evidence="4">The sequence shown here is derived from an EMBL/GenBank/DDBJ whole genome shotgun (WGS) entry which is preliminary data.</text>
</comment>
<dbReference type="EMBL" id="JRFU01000031">
    <property type="protein sequence ID" value="PWE87521.1"/>
    <property type="molecule type" value="Genomic_DNA"/>
</dbReference>
<dbReference type="PANTHER" id="PTHR33392:SF6">
    <property type="entry name" value="POLYISOPRENYL-TEICHOIC ACID--PEPTIDOGLYCAN TEICHOIC ACID TRANSFERASE TAGU"/>
    <property type="match status" value="1"/>
</dbReference>
<dbReference type="Pfam" id="PF03816">
    <property type="entry name" value="LytR_cpsA_psr"/>
    <property type="match status" value="1"/>
</dbReference>
<dbReference type="AlphaFoldDB" id="A0A2V1JWD0"/>
<keyword evidence="5" id="KW-1185">Reference proteome</keyword>
<gene>
    <name evidence="4" type="ORF">LG34_03525</name>
</gene>
<reference evidence="4 5" key="1">
    <citation type="submission" date="2014-09" db="EMBL/GenBank/DDBJ databases">
        <title>Butyrate-producing bacteria isolated from human gut.</title>
        <authorList>
            <person name="Zhang Q."/>
            <person name="Zhao L."/>
        </authorList>
    </citation>
    <scope>NUCLEOTIDE SEQUENCE [LARGE SCALE GENOMIC DNA]</scope>
    <source>
        <strain evidence="4 5">21</strain>
    </source>
</reference>
<dbReference type="RefSeq" id="WP_109214872.1">
    <property type="nucleotide sequence ID" value="NZ_CAJLEE010000067.1"/>
</dbReference>
<evidence type="ECO:0000313" key="5">
    <source>
        <dbReference type="Proteomes" id="UP000245288"/>
    </source>
</evidence>
<keyword evidence="2" id="KW-0812">Transmembrane</keyword>
<evidence type="ECO:0000259" key="3">
    <source>
        <dbReference type="Pfam" id="PF03816"/>
    </source>
</evidence>
<accession>A0A2V1JWD0</accession>
<organism evidence="4 5">
    <name type="scientific">Eubacterium ramulus</name>
    <dbReference type="NCBI Taxonomy" id="39490"/>
    <lineage>
        <taxon>Bacteria</taxon>
        <taxon>Bacillati</taxon>
        <taxon>Bacillota</taxon>
        <taxon>Clostridia</taxon>
        <taxon>Eubacteriales</taxon>
        <taxon>Eubacteriaceae</taxon>
        <taxon>Eubacterium</taxon>
    </lineage>
</organism>
<dbReference type="PANTHER" id="PTHR33392">
    <property type="entry name" value="POLYISOPRENYL-TEICHOIC ACID--PEPTIDOGLYCAN TEICHOIC ACID TRANSFERASE TAGU"/>
    <property type="match status" value="1"/>
</dbReference>
<protein>
    <recommendedName>
        <fullName evidence="3">Cell envelope-related transcriptional attenuator domain-containing protein</fullName>
    </recommendedName>
</protein>
<comment type="similarity">
    <text evidence="1">Belongs to the LytR/CpsA/Psr (LCP) family.</text>
</comment>
<dbReference type="OrthoDB" id="3172933at2"/>
<dbReference type="InterPro" id="IPR050922">
    <property type="entry name" value="LytR/CpsA/Psr_CW_biosynth"/>
</dbReference>
<keyword evidence="2" id="KW-0472">Membrane</keyword>
<dbReference type="Proteomes" id="UP000245288">
    <property type="component" value="Unassembled WGS sequence"/>
</dbReference>
<keyword evidence="2" id="KW-1133">Transmembrane helix</keyword>
<evidence type="ECO:0000256" key="1">
    <source>
        <dbReference type="ARBA" id="ARBA00006068"/>
    </source>
</evidence>
<name>A0A2V1JWD0_EUBRA</name>
<proteinExistence type="inferred from homology"/>
<feature type="transmembrane region" description="Helical" evidence="2">
    <location>
        <begin position="7"/>
        <end position="29"/>
    </location>
</feature>
<feature type="domain" description="Cell envelope-related transcriptional attenuator" evidence="3">
    <location>
        <begin position="95"/>
        <end position="253"/>
    </location>
</feature>
<dbReference type="InterPro" id="IPR004474">
    <property type="entry name" value="LytR_CpsA_psr"/>
</dbReference>
<dbReference type="Gene3D" id="3.40.630.190">
    <property type="entry name" value="LCP protein"/>
    <property type="match status" value="1"/>
</dbReference>
<evidence type="ECO:0000256" key="2">
    <source>
        <dbReference type="SAM" id="Phobius"/>
    </source>
</evidence>
<sequence length="331" mass="37114">MNSNKKQIGLIVILAVIIVVIAAGIVLFLTRDKKTETNTDLSAEIETQSQANLNQIDYNGKKYEYNANLMNILFLGIDKAEDIDTSYMPGEAGQADCIMLLSLDKETKEARIWQISRNTMTQVDLYDVNGDVYNAMNTQLATQYAYCIGGSRSCWATEKTVRNLLYDLPIDGYFSLSVDGISLINDAIGGVTVPMTEADEAMDPSFKAGTEVLLKGEKAEAYVRSRDLNTFDSNSDRMRRQVNYVTAMITQMRSHGGKALYDIVSPFLDKYIVTDLDAEQIDALSSYTYLTDDVTYLPGEVTMGETHEEFHVDEAKLQEMLIENFYQEVTK</sequence>
<evidence type="ECO:0000313" key="4">
    <source>
        <dbReference type="EMBL" id="PWE87521.1"/>
    </source>
</evidence>